<proteinExistence type="predicted"/>
<dbReference type="AlphaFoldDB" id="A0A7S1JF51"/>
<sequence length="103" mass="11431">MESFSVNCKMDLNCRPTLSWALVLFTSLIHTESTSRFLSVSLKRTETITPQISSLASNCSPTKAMRSSSHKREAAPFFKRTENLPPSLFASCSHSGGMPFTNR</sequence>
<organism evidence="1">
    <name type="scientific">Eutreptiella gymnastica</name>
    <dbReference type="NCBI Taxonomy" id="73025"/>
    <lineage>
        <taxon>Eukaryota</taxon>
        <taxon>Discoba</taxon>
        <taxon>Euglenozoa</taxon>
        <taxon>Euglenida</taxon>
        <taxon>Spirocuta</taxon>
        <taxon>Euglenophyceae</taxon>
        <taxon>Eutreptiales</taxon>
        <taxon>Eutreptiaceae</taxon>
        <taxon>Eutreptiella</taxon>
    </lineage>
</organism>
<name>A0A7S1JF51_9EUGL</name>
<accession>A0A7S1JF51</accession>
<dbReference type="EMBL" id="HBGA01144838">
    <property type="protein sequence ID" value="CAD9041803.1"/>
    <property type="molecule type" value="Transcribed_RNA"/>
</dbReference>
<protein>
    <submittedName>
        <fullName evidence="1">Uncharacterized protein</fullName>
    </submittedName>
</protein>
<reference evidence="1" key="1">
    <citation type="submission" date="2021-01" db="EMBL/GenBank/DDBJ databases">
        <authorList>
            <person name="Corre E."/>
            <person name="Pelletier E."/>
            <person name="Niang G."/>
            <person name="Scheremetjew M."/>
            <person name="Finn R."/>
            <person name="Kale V."/>
            <person name="Holt S."/>
            <person name="Cochrane G."/>
            <person name="Meng A."/>
            <person name="Brown T."/>
            <person name="Cohen L."/>
        </authorList>
    </citation>
    <scope>NUCLEOTIDE SEQUENCE</scope>
    <source>
        <strain evidence="1">NIES-381</strain>
    </source>
</reference>
<gene>
    <name evidence="1" type="ORF">EGYM00392_LOCUS52980</name>
</gene>
<evidence type="ECO:0000313" key="1">
    <source>
        <dbReference type="EMBL" id="CAD9041803.1"/>
    </source>
</evidence>